<evidence type="ECO:0000313" key="10">
    <source>
        <dbReference type="Proteomes" id="UP001499978"/>
    </source>
</evidence>
<feature type="compositionally biased region" description="Basic residues" evidence="7">
    <location>
        <begin position="470"/>
        <end position="481"/>
    </location>
</feature>
<dbReference type="PROSITE" id="PS50011">
    <property type="entry name" value="PROTEIN_KINASE_DOM"/>
    <property type="match status" value="1"/>
</dbReference>
<dbReference type="InterPro" id="IPR007822">
    <property type="entry name" value="LANC-like"/>
</dbReference>
<dbReference type="InterPro" id="IPR011009">
    <property type="entry name" value="Kinase-like_dom_sf"/>
</dbReference>
<reference evidence="9 10" key="1">
    <citation type="journal article" date="2019" name="Int. J. Syst. Evol. Microbiol.">
        <title>The Global Catalogue of Microorganisms (GCM) 10K type strain sequencing project: providing services to taxonomists for standard genome sequencing and annotation.</title>
        <authorList>
            <consortium name="The Broad Institute Genomics Platform"/>
            <consortium name="The Broad Institute Genome Sequencing Center for Infectious Disease"/>
            <person name="Wu L."/>
            <person name="Ma J."/>
        </authorList>
    </citation>
    <scope>NUCLEOTIDE SEQUENCE [LARGE SCALE GENOMIC DNA]</scope>
    <source>
        <strain evidence="9 10">JCM 3367</strain>
    </source>
</reference>
<dbReference type="InterPro" id="IPR053524">
    <property type="entry name" value="Aerial_hyphae_peptide-synth"/>
</dbReference>
<dbReference type="PANTHER" id="PTHR43289">
    <property type="entry name" value="MITOGEN-ACTIVATED PROTEIN KINASE KINASE KINASE 20-RELATED"/>
    <property type="match status" value="1"/>
</dbReference>
<evidence type="ECO:0000256" key="4">
    <source>
        <dbReference type="ARBA" id="ARBA00022741"/>
    </source>
</evidence>
<dbReference type="NCBIfam" id="NF038151">
    <property type="entry name" value="lanthi_synth_III"/>
    <property type="match status" value="1"/>
</dbReference>
<dbReference type="InterPro" id="IPR058053">
    <property type="entry name" value="RamC_C"/>
</dbReference>
<feature type="region of interest" description="Disordered" evidence="7">
    <location>
        <begin position="469"/>
        <end position="499"/>
    </location>
</feature>
<dbReference type="RefSeq" id="WP_344174389.1">
    <property type="nucleotide sequence ID" value="NZ_BAAARY010000031.1"/>
</dbReference>
<name>A0ABN3NR90_9ACTN</name>
<dbReference type="EMBL" id="BAAARY010000031">
    <property type="protein sequence ID" value="GAA2532117.1"/>
    <property type="molecule type" value="Genomic_DNA"/>
</dbReference>
<accession>A0ABN3NR90</accession>
<dbReference type="InterPro" id="IPR057929">
    <property type="entry name" value="RamC_N"/>
</dbReference>
<keyword evidence="5" id="KW-0418">Kinase</keyword>
<evidence type="ECO:0000256" key="3">
    <source>
        <dbReference type="ARBA" id="ARBA00022679"/>
    </source>
</evidence>
<dbReference type="Proteomes" id="UP001499978">
    <property type="component" value="Unassembled WGS sequence"/>
</dbReference>
<dbReference type="Pfam" id="PF00069">
    <property type="entry name" value="Pkinase"/>
    <property type="match status" value="1"/>
</dbReference>
<dbReference type="PANTHER" id="PTHR43289:SF6">
    <property type="entry name" value="SERINE_THREONINE-PROTEIN KINASE NEKL-3"/>
    <property type="match status" value="1"/>
</dbReference>
<feature type="domain" description="Protein kinase" evidence="8">
    <location>
        <begin position="226"/>
        <end position="494"/>
    </location>
</feature>
<feature type="region of interest" description="Disordered" evidence="7">
    <location>
        <begin position="858"/>
        <end position="881"/>
    </location>
</feature>
<comment type="caution">
    <text evidence="9">The sequence shown here is derived from an EMBL/GenBank/DDBJ whole genome shotgun (WGS) entry which is preliminary data.</text>
</comment>
<evidence type="ECO:0000256" key="5">
    <source>
        <dbReference type="ARBA" id="ARBA00022777"/>
    </source>
</evidence>
<dbReference type="Gene3D" id="1.10.510.10">
    <property type="entry name" value="Transferase(Phosphotransferase) domain 1"/>
    <property type="match status" value="1"/>
</dbReference>
<dbReference type="EC" id="2.7.11.1" evidence="1"/>
<protein>
    <recommendedName>
        <fullName evidence="1">non-specific serine/threonine protein kinase</fullName>
        <ecNumber evidence="1">2.7.11.1</ecNumber>
    </recommendedName>
</protein>
<evidence type="ECO:0000313" key="9">
    <source>
        <dbReference type="EMBL" id="GAA2532117.1"/>
    </source>
</evidence>
<dbReference type="InterPro" id="IPR012341">
    <property type="entry name" value="6hp_glycosidase-like_sf"/>
</dbReference>
<dbReference type="Gene3D" id="1.50.10.10">
    <property type="match status" value="1"/>
</dbReference>
<dbReference type="SMART" id="SM01260">
    <property type="entry name" value="LANC_like"/>
    <property type="match status" value="1"/>
</dbReference>
<evidence type="ECO:0000256" key="7">
    <source>
        <dbReference type="SAM" id="MobiDB-lite"/>
    </source>
</evidence>
<keyword evidence="3" id="KW-0808">Transferase</keyword>
<dbReference type="SMART" id="SM00220">
    <property type="entry name" value="S_TKc"/>
    <property type="match status" value="1"/>
</dbReference>
<dbReference type="Pfam" id="PF25816">
    <property type="entry name" value="RamC_N"/>
    <property type="match status" value="1"/>
</dbReference>
<evidence type="ECO:0000256" key="1">
    <source>
        <dbReference type="ARBA" id="ARBA00012513"/>
    </source>
</evidence>
<keyword evidence="6" id="KW-0067">ATP-binding</keyword>
<organism evidence="9 10">
    <name type="scientific">Pilimelia columellifera subsp. columellifera</name>
    <dbReference type="NCBI Taxonomy" id="706583"/>
    <lineage>
        <taxon>Bacteria</taxon>
        <taxon>Bacillati</taxon>
        <taxon>Actinomycetota</taxon>
        <taxon>Actinomycetes</taxon>
        <taxon>Micromonosporales</taxon>
        <taxon>Micromonosporaceae</taxon>
        <taxon>Pilimelia</taxon>
    </lineage>
</organism>
<evidence type="ECO:0000259" key="8">
    <source>
        <dbReference type="PROSITE" id="PS50011"/>
    </source>
</evidence>
<dbReference type="SUPFAM" id="SSF56112">
    <property type="entry name" value="Protein kinase-like (PK-like)"/>
    <property type="match status" value="1"/>
</dbReference>
<keyword evidence="10" id="KW-1185">Reference proteome</keyword>
<dbReference type="InterPro" id="IPR000719">
    <property type="entry name" value="Prot_kinase_dom"/>
</dbReference>
<sequence length="881" mass="94440">MDDRYDIYCVADPLFYEALHGEGTGQDSFGIFDRPMPAGWSTTEHDDWRAFLPPVRDLPLQGWKIHASACPDNADRVLAAIWDYCVPRGIEFKTLRSPTALFMRSSKYAPRGYSGKLATIYPADEPACERILRELSDCLAGEPGPYILSDLRYGAGPLYVRYGAFVGRYCVGPAGGVVAALDDGTGTLVPDRRDPVFRVPPWVDLPDFLAPHLQARNTVTITDIPYTIDTVLHFSNGGGLYRGRDRRTGTQVVLKEGRPHAGLDADGADAVARVKREYDILTRLAGVPGAPRVHDLFPLGDHWFLAMEYVEGTSLNKEVVARHPLTDGAAGPAEVAAYTRWALDVHDRVAAAVEAMHARGVVYGDLHLFNIIVRPDGEVTLLDYEVATLVEENRRPGLGNQGFAAPPGVTGRDVDRYGLACLRLALFLPLTQLLWLSPDKAGHLADVIAAHFPVPPEFLTEAVGTVTGLHRGRRASRRPARRGAPEPADASPPVAEFGADWPTTRDRLRRAILASATPHRADRLFPGDVAQFSVGGIGLAHGAAGVLYALDVTGAGRHAPAEDWLLRQAEDPPNGTMIGLYDGLHGVAYTLDHLGHRDAARRILDRCRGEDWRSLGSGLASGLAGIGLNLDHFAVRYGDSTLRAEALAAADLVAERLGDADSVPTTSGGAHPYAGLFRGSSGPALLLLRAHELTGDPAYLDRAAVALRQDLRRCVLRDTGELDVNEGWRTMPYLGEGSVGIGLALDRYLRVRADDRFAAASAAIRRTATGKLYVQSGLYAGRAGILLFLAESGAGGDPAALAQVRALAWHALPYGGGWAFPGEQLLRLSMDLATGSAGVLLAVGAALHERPVHLPLLSPTAGAARPTDTVPTGRGLIGTTS</sequence>
<gene>
    <name evidence="9" type="primary">lanKC</name>
    <name evidence="9" type="ORF">GCM10010201_34470</name>
</gene>
<evidence type="ECO:0000256" key="6">
    <source>
        <dbReference type="ARBA" id="ARBA00022840"/>
    </source>
</evidence>
<dbReference type="SUPFAM" id="SSF158745">
    <property type="entry name" value="LanC-like"/>
    <property type="match status" value="1"/>
</dbReference>
<keyword evidence="4" id="KW-0547">Nucleotide-binding</keyword>
<dbReference type="CDD" id="cd04791">
    <property type="entry name" value="LanC_SerThrkinase"/>
    <property type="match status" value="1"/>
</dbReference>
<evidence type="ECO:0000256" key="2">
    <source>
        <dbReference type="ARBA" id="ARBA00022527"/>
    </source>
</evidence>
<keyword evidence="2" id="KW-0723">Serine/threonine-protein kinase</keyword>
<proteinExistence type="predicted"/>